<dbReference type="GO" id="GO:0097527">
    <property type="term" value="P:necroptotic signaling pathway"/>
    <property type="evidence" value="ECO:0007669"/>
    <property type="project" value="TreeGrafter"/>
</dbReference>
<keyword evidence="5" id="KW-1185">Reference proteome</keyword>
<dbReference type="InterPro" id="IPR036770">
    <property type="entry name" value="Ankyrin_rpt-contain_sf"/>
</dbReference>
<reference evidence="4" key="2">
    <citation type="submission" date="2023-06" db="EMBL/GenBank/DDBJ databases">
        <authorList>
            <consortium name="Lawrence Berkeley National Laboratory"/>
            <person name="Haridas S."/>
            <person name="Hensen N."/>
            <person name="Bonometti L."/>
            <person name="Westerberg I."/>
            <person name="Brannstrom I.O."/>
            <person name="Guillou S."/>
            <person name="Cros-Aarteil S."/>
            <person name="Calhoun S."/>
            <person name="Kuo A."/>
            <person name="Mondo S."/>
            <person name="Pangilinan J."/>
            <person name="Riley R."/>
            <person name="LaButti K."/>
            <person name="Andreopoulos B."/>
            <person name="Lipzen A."/>
            <person name="Chen C."/>
            <person name="Yanf M."/>
            <person name="Daum C."/>
            <person name="Ng V."/>
            <person name="Clum A."/>
            <person name="Steindorff A."/>
            <person name="Ohm R."/>
            <person name="Martin F."/>
            <person name="Silar P."/>
            <person name="Natvig D."/>
            <person name="Lalanne C."/>
            <person name="Gautier V."/>
            <person name="Ament-velasquez S.L."/>
            <person name="Kruys A."/>
            <person name="Hutchinson M.I."/>
            <person name="Powell A.J."/>
            <person name="Barry K."/>
            <person name="Miller A.N."/>
            <person name="Grigoriev I.V."/>
            <person name="Debuchy R."/>
            <person name="Gladieux P."/>
            <person name="Thoren M.H."/>
            <person name="Johannesson H."/>
        </authorList>
    </citation>
    <scope>NUCLEOTIDE SEQUENCE</scope>
    <source>
        <strain evidence="4">CBS 232.78</strain>
    </source>
</reference>
<dbReference type="PROSITE" id="PS00108">
    <property type="entry name" value="PROTEIN_KINASE_ST"/>
    <property type="match status" value="1"/>
</dbReference>
<evidence type="ECO:0000256" key="2">
    <source>
        <dbReference type="ARBA" id="ARBA00022840"/>
    </source>
</evidence>
<reference evidence="4" key="1">
    <citation type="journal article" date="2023" name="Mol. Phylogenet. Evol.">
        <title>Genome-scale phylogeny and comparative genomics of the fungal order Sordariales.</title>
        <authorList>
            <person name="Hensen N."/>
            <person name="Bonometti L."/>
            <person name="Westerberg I."/>
            <person name="Brannstrom I.O."/>
            <person name="Guillou S."/>
            <person name="Cros-Aarteil S."/>
            <person name="Calhoun S."/>
            <person name="Haridas S."/>
            <person name="Kuo A."/>
            <person name="Mondo S."/>
            <person name="Pangilinan J."/>
            <person name="Riley R."/>
            <person name="LaButti K."/>
            <person name="Andreopoulos B."/>
            <person name="Lipzen A."/>
            <person name="Chen C."/>
            <person name="Yan M."/>
            <person name="Daum C."/>
            <person name="Ng V."/>
            <person name="Clum A."/>
            <person name="Steindorff A."/>
            <person name="Ohm R.A."/>
            <person name="Martin F."/>
            <person name="Silar P."/>
            <person name="Natvig D.O."/>
            <person name="Lalanne C."/>
            <person name="Gautier V."/>
            <person name="Ament-Velasquez S.L."/>
            <person name="Kruys A."/>
            <person name="Hutchinson M.I."/>
            <person name="Powell A.J."/>
            <person name="Barry K."/>
            <person name="Miller A.N."/>
            <person name="Grigoriev I.V."/>
            <person name="Debuchy R."/>
            <person name="Gladieux P."/>
            <person name="Hiltunen Thoren M."/>
            <person name="Johannesson H."/>
        </authorList>
    </citation>
    <scope>NUCLEOTIDE SEQUENCE</scope>
    <source>
        <strain evidence="4">CBS 232.78</strain>
    </source>
</reference>
<evidence type="ECO:0000259" key="3">
    <source>
        <dbReference type="PROSITE" id="PS50011"/>
    </source>
</evidence>
<evidence type="ECO:0000313" key="5">
    <source>
        <dbReference type="Proteomes" id="UP001285441"/>
    </source>
</evidence>
<dbReference type="SUPFAM" id="SSF48403">
    <property type="entry name" value="Ankyrin repeat"/>
    <property type="match status" value="1"/>
</dbReference>
<evidence type="ECO:0000313" key="4">
    <source>
        <dbReference type="EMBL" id="KAK3368534.1"/>
    </source>
</evidence>
<proteinExistence type="predicted"/>
<dbReference type="PANTHER" id="PTHR44329">
    <property type="entry name" value="SERINE/THREONINE-PROTEIN KINASE TNNI3K-RELATED"/>
    <property type="match status" value="1"/>
</dbReference>
<keyword evidence="1" id="KW-0547">Nucleotide-binding</keyword>
<dbReference type="Proteomes" id="UP001285441">
    <property type="component" value="Unassembled WGS sequence"/>
</dbReference>
<dbReference type="GO" id="GO:0005524">
    <property type="term" value="F:ATP binding"/>
    <property type="evidence" value="ECO:0007669"/>
    <property type="project" value="UniProtKB-KW"/>
</dbReference>
<accession>A0AAE0N3Y3</accession>
<dbReference type="GO" id="GO:0004672">
    <property type="term" value="F:protein kinase activity"/>
    <property type="evidence" value="ECO:0007669"/>
    <property type="project" value="InterPro"/>
</dbReference>
<feature type="domain" description="Protein kinase" evidence="3">
    <location>
        <begin position="61"/>
        <end position="373"/>
    </location>
</feature>
<dbReference type="InterPro" id="IPR011009">
    <property type="entry name" value="Kinase-like_dom_sf"/>
</dbReference>
<keyword evidence="2" id="KW-0067">ATP-binding</keyword>
<dbReference type="InterPro" id="IPR008271">
    <property type="entry name" value="Ser/Thr_kinase_AS"/>
</dbReference>
<name>A0AAE0N3Y3_9PEZI</name>
<dbReference type="InterPro" id="IPR000719">
    <property type="entry name" value="Prot_kinase_dom"/>
</dbReference>
<gene>
    <name evidence="4" type="ORF">B0H63DRAFT_565204</name>
</gene>
<sequence length="1284" mass="142432">MDLNNSSSTTPAGSHNDWFKAAPHEITKGDKPPTLVNQLRSHFENISLLSGIGNLSSFKDQTFDGFLGDGSFYDVQRKEMQHDGQTRIVAVKRLKPTPSGPSLMSGSSPGLRPMIRDVLIMTAMKGSPFILELIDNGSWPEKGFRSTPYCVVELSVDGTLSKFLDIKELAATNDFQAHVALQYQVHDYERRKSLIIDVAMGLFVLHRTGIFHTDLKPDNILIFSSPDGGYRAKLSDFGSSIMRNKAAPDHHILYGRDSGGTEGYMAPELSKLSSVDIQKLSDSELRKLDMFSFAPVMIEAISSCRATGFPLHGKYTERTGELMSFVRDHVGDSEWDTAILRILDKCLASSTTRCDAISEVLALLGKVDLDPFAESVPSAETLSSNFSLSLSAMMDNISHMLGEEIQGDFDVTSELQETPIAAFDSTLSFMRNFRTGLSDLQPFQELLRQWNDTIPRDSSQYYVVSGLSHVFGCGLISFENCCADLLEAAKRENIPAQIIYRRMHEALFSISSIEETGDSESTCPSGLSPLAIQDINPEIFDNEEMLRNEFPDNFIAQAIRFFERWGWATEVYHKLCEIADLSPVENSAWDIRADNDTIRDEQIQDLVRERTEALKALSQAPAALTDYDLMVAAAILFGDEHSSELRDLCEVLQALGVSLHFRITSLGEDISNIASPLMLACYCGNATAVRILAEVSRGSASNTLKGTNGQIPLHYLFTFRDEDADEICDILSQDVQPEDTDSDIHRPAGGFCALVGTPLDISLKVGSLAATRALWRRVYSGNQPFLLTVSPAPGLGYQNPKFKIPSSMINPGDTPVLDIFAIKCFASMQPTIWEFFLSILDDDTKRNMTSSFRELVFAFGDDPGQSRGLYYFLNAYSFMSLSSLSHMILHGPRYTERLVSHLRNGITFFLDVEHPELMSHLLGPLFTWPEPHTQVAMVEACRDLTTTPELAAYDNETLKGIMFLLNTQAANQGLSCGHLLGFILPRMQPASIFLEALAAAASADDIPAFQRIARGLVKQQMNLVDEGAIQFLCAHFASKGCPRDARLYLDMISAMDVPSSPPWLARRAPRWESAQREHEHSKTGSLLSDAVKHKNLDLILLLVDQDPSRLYPGLRSGALFLLCVNDRFEEVLRGLLEHLGPARSIEILRRRSRFSRLTAIDVAIFYNSTQCLRRIAECLTAGGFSMSDLFPLTSVSDKIWGPMMGSLNDSARGQKVTLGVLSLMASRSPMDILSRQWRLGVGQKAMYTFTIPSVLAMSQFVLEMSRSDPEKYEAVQSLTSAIYA</sequence>
<dbReference type="SMART" id="SM00220">
    <property type="entry name" value="S_TKc"/>
    <property type="match status" value="1"/>
</dbReference>
<dbReference type="Pfam" id="PF00069">
    <property type="entry name" value="Pkinase"/>
    <property type="match status" value="1"/>
</dbReference>
<evidence type="ECO:0000256" key="1">
    <source>
        <dbReference type="ARBA" id="ARBA00022741"/>
    </source>
</evidence>
<protein>
    <recommendedName>
        <fullName evidence="3">Protein kinase domain-containing protein</fullName>
    </recommendedName>
</protein>
<dbReference type="PANTHER" id="PTHR44329:SF298">
    <property type="entry name" value="MIXED LINEAGE KINASE DOMAIN-LIKE PROTEIN"/>
    <property type="match status" value="1"/>
</dbReference>
<comment type="caution">
    <text evidence="4">The sequence shown here is derived from an EMBL/GenBank/DDBJ whole genome shotgun (WGS) entry which is preliminary data.</text>
</comment>
<organism evidence="4 5">
    <name type="scientific">Podospora didyma</name>
    <dbReference type="NCBI Taxonomy" id="330526"/>
    <lineage>
        <taxon>Eukaryota</taxon>
        <taxon>Fungi</taxon>
        <taxon>Dikarya</taxon>
        <taxon>Ascomycota</taxon>
        <taxon>Pezizomycotina</taxon>
        <taxon>Sordariomycetes</taxon>
        <taxon>Sordariomycetidae</taxon>
        <taxon>Sordariales</taxon>
        <taxon>Podosporaceae</taxon>
        <taxon>Podospora</taxon>
    </lineage>
</organism>
<dbReference type="Gene3D" id="1.10.510.10">
    <property type="entry name" value="Transferase(Phosphotransferase) domain 1"/>
    <property type="match status" value="1"/>
</dbReference>
<dbReference type="InterPro" id="IPR051681">
    <property type="entry name" value="Ser/Thr_Kinases-Pseudokinases"/>
</dbReference>
<dbReference type="PROSITE" id="PS50011">
    <property type="entry name" value="PROTEIN_KINASE_DOM"/>
    <property type="match status" value="1"/>
</dbReference>
<dbReference type="SUPFAM" id="SSF56112">
    <property type="entry name" value="Protein kinase-like (PK-like)"/>
    <property type="match status" value="1"/>
</dbReference>
<dbReference type="EMBL" id="JAULSW010000010">
    <property type="protein sequence ID" value="KAK3368534.1"/>
    <property type="molecule type" value="Genomic_DNA"/>
</dbReference>
<dbReference type="Gene3D" id="1.25.40.20">
    <property type="entry name" value="Ankyrin repeat-containing domain"/>
    <property type="match status" value="1"/>
</dbReference>